<accession>A0ABR4EJ85</accession>
<organism evidence="2 3">
    <name type="scientific">Diaporthe vaccinii</name>
    <dbReference type="NCBI Taxonomy" id="105482"/>
    <lineage>
        <taxon>Eukaryota</taxon>
        <taxon>Fungi</taxon>
        <taxon>Dikarya</taxon>
        <taxon>Ascomycota</taxon>
        <taxon>Pezizomycotina</taxon>
        <taxon>Sordariomycetes</taxon>
        <taxon>Sordariomycetidae</taxon>
        <taxon>Diaporthales</taxon>
        <taxon>Diaporthaceae</taxon>
        <taxon>Diaporthe</taxon>
        <taxon>Diaporthe eres species complex</taxon>
    </lineage>
</organism>
<sequence length="200" mass="22860">MEQPILSVSRPKSPSCDKATPNVLPCRIQHDGPISEAESYWKPSQEPNGKRVAYFRGRKLHGKELKVPEGYRGVVVDKTEPPEPRAPRPDEPEVVDLDAEDEIPLGALDTKAEFDEMVIWGHESMADTSSDPYVRGIEEWMKVAKKVRLVCGWKLDSYTDDFRYTLLRKRGSEQALWWGEIRQDSLYIHLSCLCVAYRGI</sequence>
<feature type="region of interest" description="Disordered" evidence="1">
    <location>
        <begin position="1"/>
        <end position="22"/>
    </location>
</feature>
<reference evidence="2 3" key="1">
    <citation type="submission" date="2024-03" db="EMBL/GenBank/DDBJ databases">
        <title>A high-quality draft genome sequence of Diaporthe vaccinii, a causative agent of upright dieback and viscid rot disease in cranberry plants.</title>
        <authorList>
            <person name="Sarrasin M."/>
            <person name="Lang B.F."/>
            <person name="Burger G."/>
        </authorList>
    </citation>
    <scope>NUCLEOTIDE SEQUENCE [LARGE SCALE GENOMIC DNA]</scope>
    <source>
        <strain evidence="2 3">IS7</strain>
    </source>
</reference>
<dbReference type="InterPro" id="IPR013924">
    <property type="entry name" value="RNase_H2_suC"/>
</dbReference>
<dbReference type="PANTHER" id="PTHR47204">
    <property type="entry name" value="OS02G0168900 PROTEIN"/>
    <property type="match status" value="1"/>
</dbReference>
<dbReference type="Proteomes" id="UP001600888">
    <property type="component" value="Unassembled WGS sequence"/>
</dbReference>
<proteinExistence type="predicted"/>
<dbReference type="EMBL" id="JBAWTH010000049">
    <property type="protein sequence ID" value="KAL2282415.1"/>
    <property type="molecule type" value="Genomic_DNA"/>
</dbReference>
<evidence type="ECO:0000313" key="3">
    <source>
        <dbReference type="Proteomes" id="UP001600888"/>
    </source>
</evidence>
<comment type="caution">
    <text evidence="2">The sequence shown here is derived from an EMBL/GenBank/DDBJ whole genome shotgun (WGS) entry which is preliminary data.</text>
</comment>
<dbReference type="PANTHER" id="PTHR47204:SF1">
    <property type="entry name" value="RIBONUCLEASE H2 SUBUNIT C"/>
    <property type="match status" value="1"/>
</dbReference>
<gene>
    <name evidence="2" type="ORF">FJTKL_10529</name>
</gene>
<evidence type="ECO:0000313" key="2">
    <source>
        <dbReference type="EMBL" id="KAL2282415.1"/>
    </source>
</evidence>
<protein>
    <submittedName>
        <fullName evidence="2">Uncharacterized protein</fullName>
    </submittedName>
</protein>
<keyword evidence="3" id="KW-1185">Reference proteome</keyword>
<dbReference type="CDD" id="cd09271">
    <property type="entry name" value="RNase_H2-C"/>
    <property type="match status" value="1"/>
</dbReference>
<evidence type="ECO:0000256" key="1">
    <source>
        <dbReference type="SAM" id="MobiDB-lite"/>
    </source>
</evidence>
<name>A0ABR4EJ85_9PEZI</name>
<dbReference type="Pfam" id="PF08615">
    <property type="entry name" value="RNase_H2_suC"/>
    <property type="match status" value="1"/>
</dbReference>
<dbReference type="Gene3D" id="2.40.128.680">
    <property type="match status" value="1"/>
</dbReference>